<feature type="chain" id="PRO_5045163190" evidence="1">
    <location>
        <begin position="17"/>
        <end position="310"/>
    </location>
</feature>
<evidence type="ECO:0000313" key="3">
    <source>
        <dbReference type="Proteomes" id="UP001497383"/>
    </source>
</evidence>
<sequence>MLCDLLILYILSVCNCAFPQLNEVRPTRFVDLDEEEANSQINLSNVTFYTIEERESLTPQLLESLFYHNPKTVIYIEDSNTTIVPIDDVLKSTDARKFKHLEYVEVKHNFLEPHYKYIPISPCISSRAFGLEGPLMGIATTYRVGLSARFSGSTGITTNFGYLINTTTIGFTLMAGTKVKLASERAVDSFAACYSTQEEAARLFGYVPIWTTALITRKIIYRFWRNRPVSASAASTTNGYFNSDINSDPRPRSRVVISSVWKPSKPRSLIGKGPVTMVCDVGTRKHLQCGSNKGKIIDEYGNNIFWSNEQ</sequence>
<dbReference type="RefSeq" id="XP_066829193.1">
    <property type="nucleotide sequence ID" value="XM_066972234.1"/>
</dbReference>
<dbReference type="EMBL" id="OZ022407">
    <property type="protein sequence ID" value="CAK9437877.1"/>
    <property type="molecule type" value="Genomic_DNA"/>
</dbReference>
<evidence type="ECO:0000256" key="1">
    <source>
        <dbReference type="SAM" id="SignalP"/>
    </source>
</evidence>
<feature type="signal peptide" evidence="1">
    <location>
        <begin position="1"/>
        <end position="16"/>
    </location>
</feature>
<reference evidence="2 3" key="1">
    <citation type="submission" date="2024-03" db="EMBL/GenBank/DDBJ databases">
        <authorList>
            <person name="Brejova B."/>
        </authorList>
    </citation>
    <scope>NUCLEOTIDE SEQUENCE [LARGE SCALE GENOMIC DNA]</scope>
    <source>
        <strain evidence="2 3">CBS 14171</strain>
    </source>
</reference>
<protein>
    <submittedName>
        <fullName evidence="2">Uncharacterized protein</fullName>
    </submittedName>
</protein>
<keyword evidence="3" id="KW-1185">Reference proteome</keyword>
<keyword evidence="1" id="KW-0732">Signal</keyword>
<evidence type="ECO:0000313" key="2">
    <source>
        <dbReference type="EMBL" id="CAK9437877.1"/>
    </source>
</evidence>
<organism evidence="2 3">
    <name type="scientific">Lodderomyces beijingensis</name>
    <dbReference type="NCBI Taxonomy" id="1775926"/>
    <lineage>
        <taxon>Eukaryota</taxon>
        <taxon>Fungi</taxon>
        <taxon>Dikarya</taxon>
        <taxon>Ascomycota</taxon>
        <taxon>Saccharomycotina</taxon>
        <taxon>Pichiomycetes</taxon>
        <taxon>Debaryomycetaceae</taxon>
        <taxon>Candida/Lodderomyces clade</taxon>
        <taxon>Lodderomyces</taxon>
    </lineage>
</organism>
<gene>
    <name evidence="2" type="ORF">LODBEIA_P22550</name>
</gene>
<dbReference type="Proteomes" id="UP001497383">
    <property type="component" value="Chromosome 3"/>
</dbReference>
<name>A0ABP0ZLP4_9ASCO</name>
<accession>A0ABP0ZLP4</accession>
<proteinExistence type="predicted"/>
<dbReference type="GeneID" id="92207451"/>